<organism evidence="2 3">
    <name type="scientific">Marinicauda salina</name>
    <dbReference type="NCBI Taxonomy" id="2135793"/>
    <lineage>
        <taxon>Bacteria</taxon>
        <taxon>Pseudomonadati</taxon>
        <taxon>Pseudomonadota</taxon>
        <taxon>Alphaproteobacteria</taxon>
        <taxon>Maricaulales</taxon>
        <taxon>Maricaulaceae</taxon>
        <taxon>Marinicauda</taxon>
    </lineage>
</organism>
<comment type="caution">
    <text evidence="2">The sequence shown here is derived from an EMBL/GenBank/DDBJ whole genome shotgun (WGS) entry which is preliminary data.</text>
</comment>
<feature type="region of interest" description="Disordered" evidence="1">
    <location>
        <begin position="143"/>
        <end position="169"/>
    </location>
</feature>
<reference evidence="3" key="1">
    <citation type="submission" date="2018-05" db="EMBL/GenBank/DDBJ databases">
        <authorList>
            <person name="Liu B.-T."/>
        </authorList>
    </citation>
    <scope>NUCLEOTIDE SEQUENCE [LARGE SCALE GENOMIC DNA]</scope>
    <source>
        <strain evidence="3">WD6-1</strain>
    </source>
</reference>
<proteinExistence type="predicted"/>
<evidence type="ECO:0000313" key="3">
    <source>
        <dbReference type="Proteomes" id="UP000245168"/>
    </source>
</evidence>
<name>A0A2U2BXN4_9PROT</name>
<accession>A0A2U2BXN4</accession>
<evidence type="ECO:0000256" key="1">
    <source>
        <dbReference type="SAM" id="MobiDB-lite"/>
    </source>
</evidence>
<dbReference type="Proteomes" id="UP000245168">
    <property type="component" value="Unassembled WGS sequence"/>
</dbReference>
<gene>
    <name evidence="2" type="ORF">DDZ18_04040</name>
</gene>
<dbReference type="AlphaFoldDB" id="A0A2U2BXN4"/>
<dbReference type="OrthoDB" id="7632437at2"/>
<dbReference type="EMBL" id="QEXV01000001">
    <property type="protein sequence ID" value="PWE18771.1"/>
    <property type="molecule type" value="Genomic_DNA"/>
</dbReference>
<dbReference type="RefSeq" id="WP_109252045.1">
    <property type="nucleotide sequence ID" value="NZ_QEXV01000001.1"/>
</dbReference>
<protein>
    <submittedName>
        <fullName evidence="2">Uncharacterized protein</fullName>
    </submittedName>
</protein>
<keyword evidence="3" id="KW-1185">Reference proteome</keyword>
<sequence length="169" mass="18219">MFGLGKLAERRRVETEEAGRAAEAALDALAADDPDAARKALRSAPKKVAFADIGWKLALASALADLADGKRKPGLAKLVEIVASLDDTSLGKDDKGYLRLFALYRAIEASKDGKPPAELRAHAENFRFDHTLVSSELKTRFPLKKTEAHAEAAPPPMSVPPEADEDDPF</sequence>
<evidence type="ECO:0000313" key="2">
    <source>
        <dbReference type="EMBL" id="PWE18771.1"/>
    </source>
</evidence>